<dbReference type="InterPro" id="IPR036047">
    <property type="entry name" value="F-box-like_dom_sf"/>
</dbReference>
<evidence type="ECO:0000313" key="3">
    <source>
        <dbReference type="Proteomes" id="UP001358614"/>
    </source>
</evidence>
<dbReference type="Proteomes" id="UP001358614">
    <property type="component" value="Chromosome 1"/>
</dbReference>
<dbReference type="SUPFAM" id="SSF81383">
    <property type="entry name" value="F-box domain"/>
    <property type="match status" value="1"/>
</dbReference>
<dbReference type="KEGG" id="ker:91104594"/>
<organism evidence="2 3">
    <name type="scientific">Kwoniella europaea PYCC6329</name>
    <dbReference type="NCBI Taxonomy" id="1423913"/>
    <lineage>
        <taxon>Eukaryota</taxon>
        <taxon>Fungi</taxon>
        <taxon>Dikarya</taxon>
        <taxon>Basidiomycota</taxon>
        <taxon>Agaricomycotina</taxon>
        <taxon>Tremellomycetes</taxon>
        <taxon>Tremellales</taxon>
        <taxon>Cryptococcaceae</taxon>
        <taxon>Kwoniella</taxon>
    </lineage>
</organism>
<reference evidence="2 3" key="1">
    <citation type="submission" date="2024-01" db="EMBL/GenBank/DDBJ databases">
        <title>Comparative genomics of Cryptococcus and Kwoniella reveals pathogenesis evolution and contrasting modes of karyotype evolution via chromosome fusion or intercentromeric recombination.</title>
        <authorList>
            <person name="Coelho M.A."/>
            <person name="David-Palma M."/>
            <person name="Shea T."/>
            <person name="Bowers K."/>
            <person name="McGinley-Smith S."/>
            <person name="Mohammad A.W."/>
            <person name="Gnirke A."/>
            <person name="Yurkov A.M."/>
            <person name="Nowrousian M."/>
            <person name="Sun S."/>
            <person name="Cuomo C.A."/>
            <person name="Heitman J."/>
        </authorList>
    </citation>
    <scope>NUCLEOTIDE SEQUENCE [LARGE SCALE GENOMIC DNA]</scope>
    <source>
        <strain evidence="2 3">PYCC6329</strain>
    </source>
</reference>
<dbReference type="CDD" id="cd09917">
    <property type="entry name" value="F-box_SF"/>
    <property type="match status" value="1"/>
</dbReference>
<name>A0AAX4KMU6_9TREE</name>
<keyword evidence="3" id="KW-1185">Reference proteome</keyword>
<dbReference type="AlphaFoldDB" id="A0AAX4KMU6"/>
<evidence type="ECO:0000259" key="1">
    <source>
        <dbReference type="Pfam" id="PF12937"/>
    </source>
</evidence>
<proteinExistence type="predicted"/>
<accession>A0AAX4KMU6</accession>
<feature type="domain" description="F-box" evidence="1">
    <location>
        <begin position="22"/>
        <end position="66"/>
    </location>
</feature>
<dbReference type="RefSeq" id="XP_066085659.1">
    <property type="nucleotide sequence ID" value="XM_066229562.1"/>
</dbReference>
<dbReference type="EMBL" id="CP144089">
    <property type="protein sequence ID" value="WWD07692.1"/>
    <property type="molecule type" value="Genomic_DNA"/>
</dbReference>
<sequence length="363" mass="41571">MLRQTGNDEPRKSTTLAPPLPLPTEILSLVFAYLLDTDRKSLARCCRVSHSIFSIAAPILYRRIRISNVLRRDSRVDHSPDRYTATGKEKTNTRKKKLLKNAEVVTFDDHHATWCGNKTFKYPKLKILVLNLALVGLGSVLHSNDILEKQCSLVKCLEPNKLVLNNMSLINIQTFDMFGVPHKLFGIIEEITLIAPLLPGKPRTIYGGFATMPQLKKLVWIFRTVSPGPRWVPGIHDMLGERQMSKLDSDLQALANFMNGIPVDVPTFIVNIGSMHHRYVGEDTWNERRIQDSFANKLKQAMIAEKLDDWRHRDEANQLGIEERRDIAIGKADSIQMLTMKEYLENHDWTGEFDYREAKLWLA</sequence>
<protein>
    <recommendedName>
        <fullName evidence="1">F-box domain-containing protein</fullName>
    </recommendedName>
</protein>
<evidence type="ECO:0000313" key="2">
    <source>
        <dbReference type="EMBL" id="WWD07692.1"/>
    </source>
</evidence>
<dbReference type="Pfam" id="PF12937">
    <property type="entry name" value="F-box-like"/>
    <property type="match status" value="1"/>
</dbReference>
<dbReference type="GeneID" id="91104594"/>
<dbReference type="InterPro" id="IPR001810">
    <property type="entry name" value="F-box_dom"/>
</dbReference>
<gene>
    <name evidence="2" type="ORF">V865_005793</name>
</gene>